<dbReference type="Gramene" id="KMS97577">
    <property type="protein sequence ID" value="KMS97577"/>
    <property type="gene ID" value="BVRB_5g125480"/>
</dbReference>
<reference evidence="1 2" key="1">
    <citation type="journal article" date="2014" name="Nature">
        <title>The genome of the recently domesticated crop plant sugar beet (Beta vulgaris).</title>
        <authorList>
            <person name="Dohm J.C."/>
            <person name="Minoche A.E."/>
            <person name="Holtgrawe D."/>
            <person name="Capella-Gutierrez S."/>
            <person name="Zakrzewski F."/>
            <person name="Tafer H."/>
            <person name="Rupp O."/>
            <person name="Sorensen T.R."/>
            <person name="Stracke R."/>
            <person name="Reinhardt R."/>
            <person name="Goesmann A."/>
            <person name="Kraft T."/>
            <person name="Schulz B."/>
            <person name="Stadler P.F."/>
            <person name="Schmidt T."/>
            <person name="Gabaldon T."/>
            <person name="Lehrach H."/>
            <person name="Weisshaar B."/>
            <person name="Himmelbauer H."/>
        </authorList>
    </citation>
    <scope>NUCLEOTIDE SEQUENCE [LARGE SCALE GENOMIC DNA]</scope>
    <source>
        <tissue evidence="1">Taproot</tissue>
    </source>
</reference>
<protein>
    <submittedName>
        <fullName evidence="1">Uncharacterized protein</fullName>
    </submittedName>
</protein>
<evidence type="ECO:0000313" key="2">
    <source>
        <dbReference type="Proteomes" id="UP000035740"/>
    </source>
</evidence>
<proteinExistence type="predicted"/>
<dbReference type="AlphaFoldDB" id="A0A0J8BCA0"/>
<accession>A0A0J8BCA0</accession>
<dbReference type="EMBL" id="KQ090304">
    <property type="protein sequence ID" value="KMS97577.1"/>
    <property type="molecule type" value="Genomic_DNA"/>
</dbReference>
<organism evidence="1 2">
    <name type="scientific">Beta vulgaris subsp. vulgaris</name>
    <name type="common">Beet</name>
    <dbReference type="NCBI Taxonomy" id="3555"/>
    <lineage>
        <taxon>Eukaryota</taxon>
        <taxon>Viridiplantae</taxon>
        <taxon>Streptophyta</taxon>
        <taxon>Embryophyta</taxon>
        <taxon>Tracheophyta</taxon>
        <taxon>Spermatophyta</taxon>
        <taxon>Magnoliopsida</taxon>
        <taxon>eudicotyledons</taxon>
        <taxon>Gunneridae</taxon>
        <taxon>Pentapetalae</taxon>
        <taxon>Caryophyllales</taxon>
        <taxon>Chenopodiaceae</taxon>
        <taxon>Betoideae</taxon>
        <taxon>Beta</taxon>
    </lineage>
</organism>
<keyword evidence="2" id="KW-1185">Reference proteome</keyword>
<gene>
    <name evidence="1" type="ORF">BVRB_5g125480</name>
</gene>
<evidence type="ECO:0000313" key="1">
    <source>
        <dbReference type="EMBL" id="KMS97577.1"/>
    </source>
</evidence>
<name>A0A0J8BCA0_BETVV</name>
<dbReference type="Proteomes" id="UP000035740">
    <property type="component" value="Unassembled WGS sequence"/>
</dbReference>
<sequence length="44" mass="5304">MLVTNTADVRRCSHFNKIKPFRMCNEVSYTNDWSQKPHHIDRAR</sequence>